<name>A0ABV8CD29_9GAMM</name>
<dbReference type="InterPro" id="IPR022920">
    <property type="entry name" value="Disulphide_bond_form_DsbB"/>
</dbReference>
<dbReference type="InterPro" id="IPR050183">
    <property type="entry name" value="DsbB"/>
</dbReference>
<comment type="subcellular location">
    <subcellularLocation>
        <location evidence="1">Cell inner membrane</location>
        <topology evidence="1">Multi-pass membrane protein</topology>
    </subcellularLocation>
    <subcellularLocation>
        <location evidence="14">Cell membrane</location>
        <topology evidence="14">Multi-pass membrane protein</topology>
    </subcellularLocation>
</comment>
<dbReference type="SUPFAM" id="SSF158442">
    <property type="entry name" value="DsbB-like"/>
    <property type="match status" value="1"/>
</dbReference>
<sequence length="167" mass="18763">MNKITYRQWQGAVFIISLIVLYLSLYFQYVRDLQPCPLCIMQRACVILLVILSIIGIMAGQRKATRILTILQLFAGIAGLFFAARQLWLQSLPADQVPACLPGLDVLFKYFPLSDVLHALFWGAGDCAEVDWQWLGVSMPGWAALYFVAMIGAAFVTQLKYTRLQAP</sequence>
<keyword evidence="4 14" id="KW-1003">Cell membrane</keyword>
<feature type="transmembrane region" description="Helical" evidence="15">
    <location>
        <begin position="67"/>
        <end position="88"/>
    </location>
</feature>
<proteinExistence type="inferred from homology"/>
<evidence type="ECO:0000256" key="12">
    <source>
        <dbReference type="ARBA" id="ARBA00023186"/>
    </source>
</evidence>
<dbReference type="Pfam" id="PF02600">
    <property type="entry name" value="DsbB"/>
    <property type="match status" value="1"/>
</dbReference>
<keyword evidence="5" id="KW-0997">Cell inner membrane</keyword>
<feature type="disulfide bond" description="Redox-active" evidence="14">
    <location>
        <begin position="36"/>
        <end position="39"/>
    </location>
</feature>
<keyword evidence="17" id="KW-1185">Reference proteome</keyword>
<evidence type="ECO:0000256" key="6">
    <source>
        <dbReference type="ARBA" id="ARBA00022692"/>
    </source>
</evidence>
<organism evidence="16 17">
    <name type="scientific">Legionella dresdenensis</name>
    <dbReference type="NCBI Taxonomy" id="450200"/>
    <lineage>
        <taxon>Bacteria</taxon>
        <taxon>Pseudomonadati</taxon>
        <taxon>Pseudomonadota</taxon>
        <taxon>Gammaproteobacteria</taxon>
        <taxon>Legionellales</taxon>
        <taxon>Legionellaceae</taxon>
        <taxon>Legionella</taxon>
    </lineage>
</organism>
<keyword evidence="6 14" id="KW-0812">Transmembrane</keyword>
<dbReference type="PANTHER" id="PTHR36570:SF3">
    <property type="entry name" value="DISULFIDE BOND FORMATION PROTEIN B"/>
    <property type="match status" value="1"/>
</dbReference>
<feature type="transmembrane region" description="Helical" evidence="15">
    <location>
        <begin position="142"/>
        <end position="161"/>
    </location>
</feature>
<comment type="similarity">
    <text evidence="2 14">Belongs to the DsbB family.</text>
</comment>
<dbReference type="InterPro" id="IPR023380">
    <property type="entry name" value="DsbB-like_sf"/>
</dbReference>
<keyword evidence="10 14" id="KW-0472">Membrane</keyword>
<evidence type="ECO:0000256" key="10">
    <source>
        <dbReference type="ARBA" id="ARBA00023136"/>
    </source>
</evidence>
<keyword evidence="8 14" id="KW-1133">Transmembrane helix</keyword>
<keyword evidence="7 14" id="KW-0249">Electron transport</keyword>
<evidence type="ECO:0000256" key="8">
    <source>
        <dbReference type="ARBA" id="ARBA00022989"/>
    </source>
</evidence>
<keyword evidence="12 14" id="KW-0143">Chaperone</keyword>
<dbReference type="Proteomes" id="UP001595758">
    <property type="component" value="Unassembled WGS sequence"/>
</dbReference>
<evidence type="ECO:0000256" key="4">
    <source>
        <dbReference type="ARBA" id="ARBA00022475"/>
    </source>
</evidence>
<reference evidence="17" key="1">
    <citation type="journal article" date="2019" name="Int. J. Syst. Evol. Microbiol.">
        <title>The Global Catalogue of Microorganisms (GCM) 10K type strain sequencing project: providing services to taxonomists for standard genome sequencing and annotation.</title>
        <authorList>
            <consortium name="The Broad Institute Genomics Platform"/>
            <consortium name="The Broad Institute Genome Sequencing Center for Infectious Disease"/>
            <person name="Wu L."/>
            <person name="Ma J."/>
        </authorList>
    </citation>
    <scope>NUCLEOTIDE SEQUENCE [LARGE SCALE GENOMIC DNA]</scope>
    <source>
        <strain evidence="17">CCUG 59858</strain>
    </source>
</reference>
<evidence type="ECO:0000256" key="2">
    <source>
        <dbReference type="ARBA" id="ARBA00008823"/>
    </source>
</evidence>
<keyword evidence="11 14" id="KW-1015">Disulfide bond</keyword>
<feature type="topological domain" description="Cytoplasmic" evidence="14">
    <location>
        <begin position="161"/>
        <end position="167"/>
    </location>
</feature>
<gene>
    <name evidence="14" type="primary">dsbB</name>
    <name evidence="16" type="ORF">ACFORL_02780</name>
</gene>
<dbReference type="RefSeq" id="WP_382340903.1">
    <property type="nucleotide sequence ID" value="NZ_JBHSAB010000002.1"/>
</dbReference>
<dbReference type="EMBL" id="JBHSAB010000002">
    <property type="protein sequence ID" value="MFC3908007.1"/>
    <property type="molecule type" value="Genomic_DNA"/>
</dbReference>
<feature type="topological domain" description="Periplasmic" evidence="14">
    <location>
        <begin position="27"/>
        <end position="44"/>
    </location>
</feature>
<keyword evidence="9 14" id="KW-0560">Oxidoreductase</keyword>
<evidence type="ECO:0000256" key="3">
    <source>
        <dbReference type="ARBA" id="ARBA00022448"/>
    </source>
</evidence>
<feature type="transmembrane region" description="Helical" evidence="15">
    <location>
        <begin position="12"/>
        <end position="29"/>
    </location>
</feature>
<comment type="caution">
    <text evidence="16">The sequence shown here is derived from an EMBL/GenBank/DDBJ whole genome shotgun (WGS) entry which is preliminary data.</text>
</comment>
<evidence type="ECO:0000256" key="9">
    <source>
        <dbReference type="ARBA" id="ARBA00023002"/>
    </source>
</evidence>
<dbReference type="Gene3D" id="1.20.1550.10">
    <property type="entry name" value="DsbB-like"/>
    <property type="match status" value="1"/>
</dbReference>
<feature type="transmembrane region" description="Helical" evidence="15">
    <location>
        <begin position="41"/>
        <end position="60"/>
    </location>
</feature>
<comment type="function">
    <text evidence="14">Required for disulfide bond formation in some periplasmic proteins. Acts by oxidizing the DsbA protein.</text>
</comment>
<keyword evidence="13 14" id="KW-0676">Redox-active center</keyword>
<accession>A0ABV8CD29</accession>
<comment type="caution">
    <text evidence="14">Lacks conserved residue(s) required for the propagation of feature annotation.</text>
</comment>
<evidence type="ECO:0000256" key="15">
    <source>
        <dbReference type="SAM" id="Phobius"/>
    </source>
</evidence>
<dbReference type="InterPro" id="IPR003752">
    <property type="entry name" value="DiS_bond_form_DsbB/BdbC"/>
</dbReference>
<evidence type="ECO:0000313" key="17">
    <source>
        <dbReference type="Proteomes" id="UP001595758"/>
    </source>
</evidence>
<evidence type="ECO:0000256" key="11">
    <source>
        <dbReference type="ARBA" id="ARBA00023157"/>
    </source>
</evidence>
<evidence type="ECO:0000313" key="16">
    <source>
        <dbReference type="EMBL" id="MFC3908007.1"/>
    </source>
</evidence>
<evidence type="ECO:0000256" key="5">
    <source>
        <dbReference type="ARBA" id="ARBA00022519"/>
    </source>
</evidence>
<keyword evidence="3 14" id="KW-0813">Transport</keyword>
<protein>
    <recommendedName>
        <fullName evidence="14">Disulfide bond formation protein B</fullName>
    </recommendedName>
    <alternativeName>
        <fullName evidence="14">Disulfide oxidoreductase</fullName>
    </alternativeName>
</protein>
<feature type="topological domain" description="Cytoplasmic" evidence="14">
    <location>
        <begin position="1"/>
        <end position="9"/>
    </location>
</feature>
<evidence type="ECO:0000256" key="7">
    <source>
        <dbReference type="ARBA" id="ARBA00022982"/>
    </source>
</evidence>
<evidence type="ECO:0000256" key="1">
    <source>
        <dbReference type="ARBA" id="ARBA00004429"/>
    </source>
</evidence>
<dbReference type="HAMAP" id="MF_00286">
    <property type="entry name" value="DsbB"/>
    <property type="match status" value="1"/>
</dbReference>
<dbReference type="PANTHER" id="PTHR36570">
    <property type="entry name" value="DISULFIDE BOND FORMATION PROTEIN B"/>
    <property type="match status" value="1"/>
</dbReference>
<evidence type="ECO:0000256" key="13">
    <source>
        <dbReference type="ARBA" id="ARBA00023284"/>
    </source>
</evidence>
<evidence type="ECO:0000256" key="14">
    <source>
        <dbReference type="HAMAP-Rule" id="MF_00286"/>
    </source>
</evidence>